<name>A0AAV2R6D1_MEGNR</name>
<keyword evidence="2" id="KW-0812">Transmembrane</keyword>
<dbReference type="GO" id="GO:0016020">
    <property type="term" value="C:membrane"/>
    <property type="evidence" value="ECO:0007669"/>
    <property type="project" value="UniProtKB-SubCell"/>
</dbReference>
<feature type="non-terminal residue" evidence="12">
    <location>
        <position position="525"/>
    </location>
</feature>
<dbReference type="Pfam" id="PF01421">
    <property type="entry name" value="Reprolysin"/>
    <property type="match status" value="1"/>
</dbReference>
<dbReference type="PANTHER" id="PTHR11905:SF159">
    <property type="entry name" value="ADAM METALLOPROTEASE"/>
    <property type="match status" value="1"/>
</dbReference>
<feature type="binding site" evidence="8">
    <location>
        <position position="187"/>
    </location>
    <ligand>
        <name>Zn(2+)</name>
        <dbReference type="ChEBI" id="CHEBI:29105"/>
        <note>catalytic</note>
    </ligand>
</feature>
<dbReference type="Gene3D" id="2.10.25.10">
    <property type="entry name" value="Laminin"/>
    <property type="match status" value="1"/>
</dbReference>
<sequence>YNLIGESSPDDVERNYRYKRGTQKKGLHQNKIDVGLQNAIWTSPKTQFLELVIVADNRMYKSYGSSEDKVIRKVMHVVDIINAMYKDLNVVVVLQAIRIWKEKDPVEISSNYNVTLANFKPYRESVMKRYHHDNVALLTGVHFVGNTVGFAPVGTMCSDLSSVSLNMANSRRSSMAIAETLAHEIGHNLGMEHDEELTGCSCSTDGCLMGAKGDEADSNPHFIEWSDCSKKYFEEWLSVNPRSCLNNVPTKIINIPQCGNGVVEDGEECDCGHAAECDTKCCNTKTCTLTANATCANGACCDLETCTPRPQGWKCREAREACDLPEFCRGGSNTRCPDDIIKREGEPCPQGHCYQGRCGSHNQDEMCRALWGPSSNTYSCRKYNKNKCGAIWCSATYKGDPVFGGGRWTIWELPSQRACKSFKSRIEDDWRPPNGASCGDHQYCVDQKCVAIPTPREGECPNNCSGHGVCNNRGNCHCDAGRAPPDCSNVGSGGSVDSGENGESKENYDYFAFLLILPLLVILGF</sequence>
<evidence type="ECO:0000256" key="5">
    <source>
        <dbReference type="ARBA" id="ARBA00023136"/>
    </source>
</evidence>
<dbReference type="FunFam" id="3.40.390.10:FF:000002">
    <property type="entry name" value="Disintegrin and metalloproteinase domain-containing protein 22"/>
    <property type="match status" value="1"/>
</dbReference>
<protein>
    <recommendedName>
        <fullName evidence="14">Metalloproteinase</fullName>
    </recommendedName>
</protein>
<feature type="disulfide bond" evidence="7">
    <location>
        <begin position="478"/>
        <end position="487"/>
    </location>
</feature>
<feature type="non-terminal residue" evidence="12">
    <location>
        <position position="1"/>
    </location>
</feature>
<dbReference type="FunFam" id="4.10.70.10:FF:000001">
    <property type="entry name" value="Disintegrin and metalloproteinase domain-containing protein 22"/>
    <property type="match status" value="1"/>
</dbReference>
<keyword evidence="13" id="KW-1185">Reference proteome</keyword>
<comment type="subcellular location">
    <subcellularLocation>
        <location evidence="1">Membrane</location>
        <topology evidence="1">Single-pass membrane protein</topology>
    </subcellularLocation>
</comment>
<dbReference type="InterPro" id="IPR001590">
    <property type="entry name" value="Peptidase_M12B"/>
</dbReference>
<dbReference type="InterPro" id="IPR036436">
    <property type="entry name" value="Disintegrin_dom_sf"/>
</dbReference>
<dbReference type="GO" id="GO:0046872">
    <property type="term" value="F:metal ion binding"/>
    <property type="evidence" value="ECO:0007669"/>
    <property type="project" value="UniProtKB-KW"/>
</dbReference>
<comment type="caution">
    <text evidence="7">Lacks conserved residue(s) required for the propagation of feature annotation.</text>
</comment>
<organism evidence="12 13">
    <name type="scientific">Meganyctiphanes norvegica</name>
    <name type="common">Northern krill</name>
    <name type="synonym">Thysanopoda norvegica</name>
    <dbReference type="NCBI Taxonomy" id="48144"/>
    <lineage>
        <taxon>Eukaryota</taxon>
        <taxon>Metazoa</taxon>
        <taxon>Ecdysozoa</taxon>
        <taxon>Arthropoda</taxon>
        <taxon>Crustacea</taxon>
        <taxon>Multicrustacea</taxon>
        <taxon>Malacostraca</taxon>
        <taxon>Eumalacostraca</taxon>
        <taxon>Eucarida</taxon>
        <taxon>Euphausiacea</taxon>
        <taxon>Euphausiidae</taxon>
        <taxon>Meganyctiphanes</taxon>
    </lineage>
</organism>
<dbReference type="InterPro" id="IPR001762">
    <property type="entry name" value="Disintegrin_dom"/>
</dbReference>
<feature type="domain" description="Disintegrin" evidence="10">
    <location>
        <begin position="255"/>
        <end position="344"/>
    </location>
</feature>
<keyword evidence="3" id="KW-1133">Transmembrane helix</keyword>
<keyword evidence="8" id="KW-0479">Metal-binding</keyword>
<feature type="active site" evidence="8">
    <location>
        <position position="184"/>
    </location>
</feature>
<comment type="caution">
    <text evidence="12">The sequence shown here is derived from an EMBL/GenBank/DDBJ whole genome shotgun (WGS) entry which is preliminary data.</text>
</comment>
<evidence type="ECO:0008006" key="14">
    <source>
        <dbReference type="Google" id="ProtNLM"/>
    </source>
</evidence>
<keyword evidence="5" id="KW-0472">Membrane</keyword>
<evidence type="ECO:0000256" key="2">
    <source>
        <dbReference type="ARBA" id="ARBA00022692"/>
    </source>
</evidence>
<evidence type="ECO:0000256" key="1">
    <source>
        <dbReference type="ARBA" id="ARBA00004167"/>
    </source>
</evidence>
<dbReference type="GO" id="GO:0006508">
    <property type="term" value="P:proteolysis"/>
    <property type="evidence" value="ECO:0007669"/>
    <property type="project" value="InterPro"/>
</dbReference>
<dbReference type="PANTHER" id="PTHR11905">
    <property type="entry name" value="ADAM A DISINTEGRIN AND METALLOPROTEASE DOMAIN"/>
    <property type="match status" value="1"/>
</dbReference>
<dbReference type="SMART" id="SM00050">
    <property type="entry name" value="DISIN"/>
    <property type="match status" value="1"/>
</dbReference>
<feature type="binding site" evidence="8">
    <location>
        <position position="183"/>
    </location>
    <ligand>
        <name>Zn(2+)</name>
        <dbReference type="ChEBI" id="CHEBI:29105"/>
        <note>catalytic</note>
    </ligand>
</feature>
<evidence type="ECO:0000256" key="3">
    <source>
        <dbReference type="ARBA" id="ARBA00022989"/>
    </source>
</evidence>
<keyword evidence="8" id="KW-0862">Zinc</keyword>
<evidence type="ECO:0000259" key="11">
    <source>
        <dbReference type="PROSITE" id="PS50215"/>
    </source>
</evidence>
<keyword evidence="4" id="KW-0645">Protease</keyword>
<dbReference type="SMART" id="SM00608">
    <property type="entry name" value="ACR"/>
    <property type="match status" value="1"/>
</dbReference>
<feature type="domain" description="Peptidase M12B" evidence="11">
    <location>
        <begin position="47"/>
        <end position="249"/>
    </location>
</feature>
<evidence type="ECO:0000256" key="7">
    <source>
        <dbReference type="PROSITE-ProRule" id="PRU00076"/>
    </source>
</evidence>
<keyword evidence="4" id="KW-0378">Hydrolase</keyword>
<accession>A0AAV2R6D1</accession>
<dbReference type="SUPFAM" id="SSF57552">
    <property type="entry name" value="Blood coagulation inhibitor (disintegrin)"/>
    <property type="match status" value="1"/>
</dbReference>
<feature type="disulfide bond" evidence="7">
    <location>
        <begin position="460"/>
        <end position="470"/>
    </location>
</feature>
<dbReference type="InterPro" id="IPR024079">
    <property type="entry name" value="MetalloPept_cat_dom_sf"/>
</dbReference>
<proteinExistence type="predicted"/>
<feature type="binding site" evidence="8">
    <location>
        <position position="193"/>
    </location>
    <ligand>
        <name>Zn(2+)</name>
        <dbReference type="ChEBI" id="CHEBI:29105"/>
        <note>catalytic</note>
    </ligand>
</feature>
<dbReference type="SUPFAM" id="SSF55486">
    <property type="entry name" value="Metalloproteases ('zincins'), catalytic domain"/>
    <property type="match status" value="1"/>
</dbReference>
<evidence type="ECO:0000256" key="4">
    <source>
        <dbReference type="ARBA" id="ARBA00023049"/>
    </source>
</evidence>
<evidence type="ECO:0000256" key="6">
    <source>
        <dbReference type="ARBA" id="ARBA00023157"/>
    </source>
</evidence>
<dbReference type="GO" id="GO:0004222">
    <property type="term" value="F:metalloendopeptidase activity"/>
    <property type="evidence" value="ECO:0007669"/>
    <property type="project" value="InterPro"/>
</dbReference>
<evidence type="ECO:0000259" key="9">
    <source>
        <dbReference type="PROSITE" id="PS50026"/>
    </source>
</evidence>
<dbReference type="InterPro" id="IPR006586">
    <property type="entry name" value="ADAM_Cys-rich"/>
</dbReference>
<keyword evidence="4" id="KW-0482">Metalloprotease</keyword>
<dbReference type="PROSITE" id="PS50215">
    <property type="entry name" value="ADAM_MEPRO"/>
    <property type="match status" value="1"/>
</dbReference>
<evidence type="ECO:0000256" key="8">
    <source>
        <dbReference type="PROSITE-ProRule" id="PRU00276"/>
    </source>
</evidence>
<keyword evidence="6 7" id="KW-1015">Disulfide bond</keyword>
<reference evidence="12 13" key="1">
    <citation type="submission" date="2024-05" db="EMBL/GenBank/DDBJ databases">
        <authorList>
            <person name="Wallberg A."/>
        </authorList>
    </citation>
    <scope>NUCLEOTIDE SEQUENCE [LARGE SCALE GENOMIC DNA]</scope>
</reference>
<gene>
    <name evidence="12" type="ORF">MNOR_LOCUS21321</name>
</gene>
<feature type="domain" description="EGF-like" evidence="9">
    <location>
        <begin position="456"/>
        <end position="488"/>
    </location>
</feature>
<feature type="disulfide bond" evidence="8">
    <location>
        <begin position="202"/>
        <end position="207"/>
    </location>
</feature>
<dbReference type="Proteomes" id="UP001497623">
    <property type="component" value="Unassembled WGS sequence"/>
</dbReference>
<dbReference type="InterPro" id="IPR000742">
    <property type="entry name" value="EGF"/>
</dbReference>
<dbReference type="PROSITE" id="PS50214">
    <property type="entry name" value="DISINTEGRIN_2"/>
    <property type="match status" value="1"/>
</dbReference>
<dbReference type="EMBL" id="CAXKWB010017101">
    <property type="protein sequence ID" value="CAL4117947.1"/>
    <property type="molecule type" value="Genomic_DNA"/>
</dbReference>
<dbReference type="PROSITE" id="PS50026">
    <property type="entry name" value="EGF_3"/>
    <property type="match status" value="1"/>
</dbReference>
<evidence type="ECO:0000259" key="10">
    <source>
        <dbReference type="PROSITE" id="PS50214"/>
    </source>
</evidence>
<dbReference type="Pfam" id="PF00200">
    <property type="entry name" value="Disintegrin"/>
    <property type="match status" value="1"/>
</dbReference>
<keyword evidence="7" id="KW-0245">EGF-like domain</keyword>
<evidence type="ECO:0000313" key="13">
    <source>
        <dbReference type="Proteomes" id="UP001497623"/>
    </source>
</evidence>
<dbReference type="CDD" id="cd04269">
    <property type="entry name" value="ZnMc_adamalysin_II_like"/>
    <property type="match status" value="1"/>
</dbReference>
<dbReference type="AlphaFoldDB" id="A0AAV2R6D1"/>
<dbReference type="Gene3D" id="4.10.70.10">
    <property type="entry name" value="Disintegrin domain"/>
    <property type="match status" value="1"/>
</dbReference>
<dbReference type="InterPro" id="IPR034027">
    <property type="entry name" value="Reprolysin_adamalysin"/>
</dbReference>
<dbReference type="Gene3D" id="3.40.390.10">
    <property type="entry name" value="Collagenase (Catalytic Domain)"/>
    <property type="match status" value="1"/>
</dbReference>
<evidence type="ECO:0000313" key="12">
    <source>
        <dbReference type="EMBL" id="CAL4117947.1"/>
    </source>
</evidence>